<name>A0AAN8JSN6_PATCE</name>
<dbReference type="InterPro" id="IPR003595">
    <property type="entry name" value="Tyr_Pase_cat"/>
</dbReference>
<evidence type="ECO:0000313" key="3">
    <source>
        <dbReference type="EMBL" id="KAK6180394.1"/>
    </source>
</evidence>
<dbReference type="AlphaFoldDB" id="A0AAN8JSN6"/>
<reference evidence="3 4" key="1">
    <citation type="submission" date="2024-01" db="EMBL/GenBank/DDBJ databases">
        <title>The genome of the rayed Mediterranean limpet Patella caerulea (Linnaeus, 1758).</title>
        <authorList>
            <person name="Anh-Thu Weber A."/>
            <person name="Halstead-Nussloch G."/>
        </authorList>
    </citation>
    <scope>NUCLEOTIDE SEQUENCE [LARGE SCALE GENOMIC DNA]</scope>
    <source>
        <strain evidence="3">AATW-2023a</strain>
        <tissue evidence="3">Whole specimen</tissue>
    </source>
</reference>
<evidence type="ECO:0000259" key="2">
    <source>
        <dbReference type="PROSITE" id="PS50056"/>
    </source>
</evidence>
<dbReference type="GO" id="GO:0004725">
    <property type="term" value="F:protein tyrosine phosphatase activity"/>
    <property type="evidence" value="ECO:0007669"/>
    <property type="project" value="InterPro"/>
</dbReference>
<dbReference type="Proteomes" id="UP001347796">
    <property type="component" value="Unassembled WGS sequence"/>
</dbReference>
<evidence type="ECO:0000313" key="4">
    <source>
        <dbReference type="Proteomes" id="UP001347796"/>
    </source>
</evidence>
<dbReference type="SUPFAM" id="SSF52799">
    <property type="entry name" value="(Phosphotyrosine protein) phosphatases II"/>
    <property type="match status" value="1"/>
</dbReference>
<feature type="domain" description="Tyrosine specific protein phosphatases" evidence="2">
    <location>
        <begin position="93"/>
        <end position="165"/>
    </location>
</feature>
<dbReference type="EMBL" id="JAZGQO010000008">
    <property type="protein sequence ID" value="KAK6180394.1"/>
    <property type="molecule type" value="Genomic_DNA"/>
</dbReference>
<organism evidence="3 4">
    <name type="scientific">Patella caerulea</name>
    <name type="common">Rayed Mediterranean limpet</name>
    <dbReference type="NCBI Taxonomy" id="87958"/>
    <lineage>
        <taxon>Eukaryota</taxon>
        <taxon>Metazoa</taxon>
        <taxon>Spiralia</taxon>
        <taxon>Lophotrochozoa</taxon>
        <taxon>Mollusca</taxon>
        <taxon>Gastropoda</taxon>
        <taxon>Patellogastropoda</taxon>
        <taxon>Patelloidea</taxon>
        <taxon>Patellidae</taxon>
        <taxon>Patella</taxon>
    </lineage>
</organism>
<dbReference type="PANTHER" id="PTHR19134">
    <property type="entry name" value="RECEPTOR-TYPE TYROSINE-PROTEIN PHOSPHATASE"/>
    <property type="match status" value="1"/>
</dbReference>
<dbReference type="PANTHER" id="PTHR19134:SF449">
    <property type="entry name" value="TYROSINE-PROTEIN PHOSPHATASE 1"/>
    <property type="match status" value="1"/>
</dbReference>
<dbReference type="InterPro" id="IPR000242">
    <property type="entry name" value="PTP_cat"/>
</dbReference>
<protein>
    <submittedName>
        <fullName evidence="3">Uncharacterized protein</fullName>
    </submittedName>
</protein>
<dbReference type="InterPro" id="IPR000387">
    <property type="entry name" value="Tyr_Pase_dom"/>
</dbReference>
<keyword evidence="4" id="KW-1185">Reference proteome</keyword>
<dbReference type="PRINTS" id="PR00700">
    <property type="entry name" value="PRTYPHPHTASE"/>
</dbReference>
<dbReference type="Pfam" id="PF00102">
    <property type="entry name" value="Y_phosphatase"/>
    <property type="match status" value="1"/>
</dbReference>
<dbReference type="PROSITE" id="PS50055">
    <property type="entry name" value="TYR_PHOSPHATASE_PTP"/>
    <property type="match status" value="1"/>
</dbReference>
<dbReference type="CDD" id="cd00047">
    <property type="entry name" value="PTPc"/>
    <property type="match status" value="1"/>
</dbReference>
<dbReference type="InterPro" id="IPR029021">
    <property type="entry name" value="Prot-tyrosine_phosphatase-like"/>
</dbReference>
<feature type="domain" description="Tyrosine-protein phosphatase" evidence="1">
    <location>
        <begin position="1"/>
        <end position="174"/>
    </location>
</feature>
<dbReference type="PROSITE" id="PS50056">
    <property type="entry name" value="TYR_PHOSPHATASE_2"/>
    <property type="match status" value="1"/>
</dbReference>
<evidence type="ECO:0000259" key="1">
    <source>
        <dbReference type="PROSITE" id="PS50055"/>
    </source>
</evidence>
<dbReference type="SMART" id="SM00404">
    <property type="entry name" value="PTPc_motif"/>
    <property type="match status" value="1"/>
</dbReference>
<dbReference type="Gene3D" id="3.90.190.10">
    <property type="entry name" value="Protein tyrosine phosphatase superfamily"/>
    <property type="match status" value="1"/>
</dbReference>
<gene>
    <name evidence="3" type="ORF">SNE40_012559</name>
</gene>
<dbReference type="SMART" id="SM00194">
    <property type="entry name" value="PTPc"/>
    <property type="match status" value="1"/>
</dbReference>
<sequence>MVVEQDVNTIVNMDITETGNDIGQYIPPTGDLNCGPYNISKMDETRHENGIYTVVTCLINSQIDESLQRSIRIYQCNFWNQNKGVPQSAGPIFTILEDLKSWSEQDEDGPIIVHCLNGVEKSGVFCVLAAILERLTIEQDVSILQTLVQLRVSRPQIITSFEQLKFCFDAVGEYLDEFSVYANSC</sequence>
<proteinExistence type="predicted"/>
<dbReference type="InterPro" id="IPR050348">
    <property type="entry name" value="Protein-Tyr_Phosphatase"/>
</dbReference>
<accession>A0AAN8JSN6</accession>
<comment type="caution">
    <text evidence="3">The sequence shown here is derived from an EMBL/GenBank/DDBJ whole genome shotgun (WGS) entry which is preliminary data.</text>
</comment>